<dbReference type="InterPro" id="IPR006843">
    <property type="entry name" value="PAP/fibrillin_dom"/>
</dbReference>
<feature type="compositionally biased region" description="Gly residues" evidence="3">
    <location>
        <begin position="296"/>
        <end position="308"/>
    </location>
</feature>
<reference evidence="5" key="1">
    <citation type="submission" date="2014-05" db="EMBL/GenBank/DDBJ databases">
        <title>The transcriptome of the halophilic microalga Tetraselmis sp. GSL018 isolated from the Great Salt Lake, Utah.</title>
        <authorList>
            <person name="Jinkerson R.E."/>
            <person name="D'Adamo S."/>
            <person name="Posewitz M.C."/>
        </authorList>
    </citation>
    <scope>NUCLEOTIDE SEQUENCE</scope>
    <source>
        <strain evidence="5">GSL018</strain>
    </source>
</reference>
<feature type="compositionally biased region" description="Low complexity" evidence="3">
    <location>
        <begin position="585"/>
        <end position="601"/>
    </location>
</feature>
<feature type="compositionally biased region" description="Basic and acidic residues" evidence="3">
    <location>
        <begin position="558"/>
        <end position="568"/>
    </location>
</feature>
<dbReference type="Gene3D" id="3.10.350.10">
    <property type="entry name" value="LysM domain"/>
    <property type="match status" value="1"/>
</dbReference>
<evidence type="ECO:0000256" key="2">
    <source>
        <dbReference type="ARBA" id="ARBA00022640"/>
    </source>
</evidence>
<feature type="region of interest" description="Disordered" evidence="3">
    <location>
        <begin position="267"/>
        <end position="345"/>
    </location>
</feature>
<feature type="region of interest" description="Disordered" evidence="3">
    <location>
        <begin position="359"/>
        <end position="702"/>
    </location>
</feature>
<proteinExistence type="predicted"/>
<name>A0A061SGE8_9CHLO</name>
<dbReference type="EMBL" id="GBEZ01000679">
    <property type="protein sequence ID" value="JAC84222.1"/>
    <property type="molecule type" value="Transcribed_RNA"/>
</dbReference>
<keyword evidence="2" id="KW-0934">Plastid</keyword>
<feature type="compositionally biased region" description="Polar residues" evidence="3">
    <location>
        <begin position="1280"/>
        <end position="1305"/>
    </location>
</feature>
<dbReference type="InterPro" id="IPR036779">
    <property type="entry name" value="LysM_dom_sf"/>
</dbReference>
<evidence type="ECO:0000256" key="3">
    <source>
        <dbReference type="SAM" id="MobiDB-lite"/>
    </source>
</evidence>
<feature type="compositionally biased region" description="Polar residues" evidence="3">
    <location>
        <begin position="406"/>
        <end position="417"/>
    </location>
</feature>
<feature type="compositionally biased region" description="Basic and acidic residues" evidence="3">
    <location>
        <begin position="1166"/>
        <end position="1176"/>
    </location>
</feature>
<evidence type="ECO:0000259" key="4">
    <source>
        <dbReference type="PROSITE" id="PS51782"/>
    </source>
</evidence>
<dbReference type="GO" id="GO:0009536">
    <property type="term" value="C:plastid"/>
    <property type="evidence" value="ECO:0007669"/>
    <property type="project" value="UniProtKB-SubCell"/>
</dbReference>
<feature type="region of interest" description="Disordered" evidence="3">
    <location>
        <begin position="1117"/>
        <end position="1148"/>
    </location>
</feature>
<feature type="compositionally biased region" description="Low complexity" evidence="3">
    <location>
        <begin position="488"/>
        <end position="502"/>
    </location>
</feature>
<feature type="region of interest" description="Disordered" evidence="3">
    <location>
        <begin position="719"/>
        <end position="1017"/>
    </location>
</feature>
<feature type="domain" description="LysM" evidence="4">
    <location>
        <begin position="50"/>
        <end position="98"/>
    </location>
</feature>
<feature type="compositionally biased region" description="Low complexity" evidence="3">
    <location>
        <begin position="267"/>
        <end position="287"/>
    </location>
</feature>
<feature type="compositionally biased region" description="Basic and acidic residues" evidence="3">
    <location>
        <begin position="895"/>
        <end position="905"/>
    </location>
</feature>
<feature type="region of interest" description="Disordered" evidence="3">
    <location>
        <begin position="1161"/>
        <end position="1305"/>
    </location>
</feature>
<dbReference type="Pfam" id="PF01476">
    <property type="entry name" value="LysM"/>
    <property type="match status" value="1"/>
</dbReference>
<feature type="compositionally biased region" description="Basic and acidic residues" evidence="3">
    <location>
        <begin position="316"/>
        <end position="329"/>
    </location>
</feature>
<dbReference type="PROSITE" id="PS51782">
    <property type="entry name" value="LYSM"/>
    <property type="match status" value="1"/>
</dbReference>
<gene>
    <name evidence="5" type="ORF">TSPGSL018_1507</name>
</gene>
<feature type="compositionally biased region" description="Polar residues" evidence="3">
    <location>
        <begin position="635"/>
        <end position="651"/>
    </location>
</feature>
<dbReference type="PANTHER" id="PTHR31906">
    <property type="entry name" value="PLASTID-LIPID-ASSOCIATED PROTEIN 4, CHLOROPLASTIC-RELATED"/>
    <property type="match status" value="1"/>
</dbReference>
<protein>
    <submittedName>
        <fullName evidence="5">Plastid lipid associated protein</fullName>
    </submittedName>
</protein>
<feature type="compositionally biased region" description="Low complexity" evidence="3">
    <location>
        <begin position="383"/>
        <end position="395"/>
    </location>
</feature>
<comment type="subcellular location">
    <subcellularLocation>
        <location evidence="1">Plastid</location>
    </subcellularLocation>
</comment>
<accession>A0A061SGE8</accession>
<dbReference type="InterPro" id="IPR039633">
    <property type="entry name" value="PAP"/>
</dbReference>
<dbReference type="SMART" id="SM00257">
    <property type="entry name" value="LysM"/>
    <property type="match status" value="1"/>
</dbReference>
<feature type="compositionally biased region" description="Low complexity" evidence="3">
    <location>
        <begin position="948"/>
        <end position="965"/>
    </location>
</feature>
<feature type="region of interest" description="Disordered" evidence="3">
    <location>
        <begin position="165"/>
        <end position="209"/>
    </location>
</feature>
<sequence length="1539" mass="156448">MLKLNFPRCSLFCHPASKSTTCKPGQRRVVFRSRVSVQKVFAAAKSDAKISHVVQEGETLSSIALQYGVPLATLREANEDALNTPAKRDIRAGGGRVLRRTDIIYVGEVLAIPRPAQAVETLAPPAQPTAETAPAAGLPAGLVAVAAAAGLAVAAGVVRAAKSAISKPQEDYQAKDQGEEREAQGLGEGQRRAPEGAADAGKVEAAVGSGVPPGAADVAAPVDGGTAAPAEALVRGEDSSKGGGGAAEAEAPTVAKWVLAQRSALASSSGSLQSTGTLSLTQGSSDGTGDDAAEGPGSGSHQGRGGEAAGAAAGEEGQRLSSGEEERSEAAGVLQGGGAPQGVFEEGLGRAITLAHSLERLSSSEEQSDAPHPSVVAGPVQRSPSASGGTDAGDSGARGRAENGMMTDSGNGSTLINAGTEDGDGRAQPGNPPIPAAGSSGSSADDGESLKAPEADGVPHQGDASKSEWQQAPQASLGGAMPTDNAAESPSLESGPGPGSKSEPADMDAPPSGASPQGPDEGAPVAETGTDGATNTQEAAAASGDGGEASEGGDDIPGLERGDADAAPRGDSTQGPNDDAVHATAGMSGASGDEGAAGAAGDSDEASEGSANSKAGADPVVLDGEGSSAGKELPQFSSKPGATGSLDSTAANDARAIESSGSSPALSELDSPGKGTTLGSSDSEEEKASATGTPEGAGSQALALQSFEDIGWLAAATVSRGSARTAASPPTGAVGSSEDSGSIDREATEGSAGVGETSPQPPAGSVPAGSDEATPGRPGTSLREQRRPLGGAGEGRQPTGEGLALNSFEDIGWIAAARRQQDAPGQQEPEEPKEGSGGGEASGEDAGIPEQPPSLPEGGKRLEGDAPAVAGADVTRQETVSPEQDGLNAGEPPEDDLRMALRDAVSHLSLSKEAAAIREPSGSNEEELPQPSPQVSSMEFPGEDDAVRAAWAAAPDEQQQQQRQRYPSEDGDASADVTALDKERRAQPASSGGEEEGAWRSVPSPIDPGPEVKSSAWSTEDWLWASDLSRQVNSAEDHVEEIAALRAAAKSASRELEAALWGAAAAAAAGRLVNPKTREHLDEQVSRAQKKAADAIYSMQQAISHVGAQVGRGALVEDEAVEGKQPQANGEPSGAEVTAQAEMSERQRILQEKLDALIEALSHPEGFPKELPRPRPDASALLETPDWARQSLSGMPDKDTLDEGAGNAVSRNGTETEAASAAKEKAPGGDSRDLRQPPPEPSEAARGAATDEPGIAGEPEEPESAVSEPPMSNRAGTGMPTETVQKLTSALSSVTEEPASRQQSSDAYGAKMALLDAVYGAGRGLDASMEVRASVEELISQLEAINPEPTPAQAMELLNGRWKLVYTTNAQALALLRTFRGLPMVNIGDIAQTIDGESLTVENKVDVAIPFVLSLSAHAGFEVRTPKQMKVQFQRGRVNTRITTPQLFENLEVPSDISVLGRRVDLTSVQAIIDPVNAALRTASRTVSSVVRPEVDFDVPSYLVLTYLDSNLRISRDASGGVFVLVKDVAIEDYEATRQ</sequence>
<dbReference type="CDD" id="cd00118">
    <property type="entry name" value="LysM"/>
    <property type="match status" value="1"/>
</dbReference>
<feature type="compositionally biased region" description="Basic and acidic residues" evidence="3">
    <location>
        <begin position="168"/>
        <end position="194"/>
    </location>
</feature>
<organism evidence="5">
    <name type="scientific">Tetraselmis sp. GSL018</name>
    <dbReference type="NCBI Taxonomy" id="582737"/>
    <lineage>
        <taxon>Eukaryota</taxon>
        <taxon>Viridiplantae</taxon>
        <taxon>Chlorophyta</taxon>
        <taxon>core chlorophytes</taxon>
        <taxon>Chlorodendrophyceae</taxon>
        <taxon>Chlorodendrales</taxon>
        <taxon>Chlorodendraceae</taxon>
        <taxon>Tetraselmis</taxon>
    </lineage>
</organism>
<feature type="compositionally biased region" description="Basic and acidic residues" evidence="3">
    <location>
        <begin position="1222"/>
        <end position="1235"/>
    </location>
</feature>
<dbReference type="InterPro" id="IPR018392">
    <property type="entry name" value="LysM"/>
</dbReference>
<evidence type="ECO:0000313" key="5">
    <source>
        <dbReference type="EMBL" id="JAC84222.1"/>
    </source>
</evidence>
<dbReference type="SUPFAM" id="SSF54106">
    <property type="entry name" value="LysM domain"/>
    <property type="match status" value="1"/>
</dbReference>
<evidence type="ECO:0000256" key="1">
    <source>
        <dbReference type="ARBA" id="ARBA00004474"/>
    </source>
</evidence>
<dbReference type="Pfam" id="PF04755">
    <property type="entry name" value="PAP_fibrillin"/>
    <property type="match status" value="1"/>
</dbReference>